<gene>
    <name evidence="2" type="ORF">DYL59_16030</name>
</gene>
<proteinExistence type="predicted"/>
<protein>
    <recommendedName>
        <fullName evidence="4">DUF4234 domain-containing protein</fullName>
    </recommendedName>
</protein>
<organism evidence="2 3">
    <name type="scientific">Pseudomonas kairouanensis</name>
    <dbReference type="NCBI Taxonomy" id="2293832"/>
    <lineage>
        <taxon>Bacteria</taxon>
        <taxon>Pseudomonadati</taxon>
        <taxon>Pseudomonadota</taxon>
        <taxon>Gammaproteobacteria</taxon>
        <taxon>Pseudomonadales</taxon>
        <taxon>Pseudomonadaceae</taxon>
        <taxon>Pseudomonas</taxon>
    </lineage>
</organism>
<keyword evidence="1" id="KW-0472">Membrane</keyword>
<dbReference type="Proteomes" id="UP000297391">
    <property type="component" value="Unassembled WGS sequence"/>
</dbReference>
<evidence type="ECO:0000256" key="1">
    <source>
        <dbReference type="SAM" id="Phobius"/>
    </source>
</evidence>
<evidence type="ECO:0008006" key="4">
    <source>
        <dbReference type="Google" id="ProtNLM"/>
    </source>
</evidence>
<comment type="caution">
    <text evidence="2">The sequence shown here is derived from an EMBL/GenBank/DDBJ whole genome shotgun (WGS) entry which is preliminary data.</text>
</comment>
<keyword evidence="3" id="KW-1185">Reference proteome</keyword>
<evidence type="ECO:0000313" key="2">
    <source>
        <dbReference type="EMBL" id="TFY88320.1"/>
    </source>
</evidence>
<dbReference type="EMBL" id="QUZU01000018">
    <property type="protein sequence ID" value="TFY88320.1"/>
    <property type="molecule type" value="Genomic_DNA"/>
</dbReference>
<feature type="transmembrane region" description="Helical" evidence="1">
    <location>
        <begin position="88"/>
        <end position="111"/>
    </location>
</feature>
<sequence length="220" mass="24473">MIELDVNLGRLASVSFWLANFARSCPMSIPEDPYATPQSTLSWMPAREPVFFVVAPRKLMVMTLVTLGAYFIYWLYRQWTLYHQAKGLRLWPWVRVMFPGCYFCSLILSVMHELEQGESDYHWSPRCLAVAVFVGGCLPFTLLWLLSPFAAWAVVAGIAALLVALTLQVQAAINYLELDPQGQANARLTDANWVGIAVGVAGWLVVIAWAVTVASTSAIT</sequence>
<feature type="transmembrane region" description="Helical" evidence="1">
    <location>
        <begin position="59"/>
        <end position="76"/>
    </location>
</feature>
<keyword evidence="1" id="KW-1133">Transmembrane helix</keyword>
<feature type="transmembrane region" description="Helical" evidence="1">
    <location>
        <begin position="152"/>
        <end position="173"/>
    </location>
</feature>
<evidence type="ECO:0000313" key="3">
    <source>
        <dbReference type="Proteomes" id="UP000297391"/>
    </source>
</evidence>
<feature type="transmembrane region" description="Helical" evidence="1">
    <location>
        <begin position="193"/>
        <end position="214"/>
    </location>
</feature>
<name>A0A4Z0APH9_9PSED</name>
<accession>A0A4Z0APH9</accession>
<feature type="transmembrane region" description="Helical" evidence="1">
    <location>
        <begin position="123"/>
        <end position="145"/>
    </location>
</feature>
<dbReference type="AlphaFoldDB" id="A0A4Z0APH9"/>
<keyword evidence="1" id="KW-0812">Transmembrane</keyword>
<reference evidence="2 3" key="1">
    <citation type="journal article" date="2019" name="Syst. Appl. Microbiol.">
        <title>New species of pathogenic Pseudomonas isolated from citrus in Tunisia: Proposal of Pseudomonas kairouanensis sp. nov. and Pseudomonas nabeulensis sp. nov.</title>
        <authorList>
            <person name="Oueslati M."/>
            <person name="Mulet M."/>
            <person name="Gomila M."/>
            <person name="Berge O."/>
            <person name="Hajlaoui M.R."/>
            <person name="Lalucat J."/>
            <person name="Sadfi-Zouaoui N."/>
            <person name="Garcia-Valdes E."/>
        </authorList>
    </citation>
    <scope>NUCLEOTIDE SEQUENCE [LARGE SCALE GENOMIC DNA]</scope>
    <source>
        <strain evidence="2 3">KC12</strain>
    </source>
</reference>